<proteinExistence type="predicted"/>
<reference evidence="1 2" key="1">
    <citation type="journal article" date="2014" name="Curr. Biol.">
        <title>The genome of the clonal raider ant Cerapachys biroi.</title>
        <authorList>
            <person name="Oxley P.R."/>
            <person name="Ji L."/>
            <person name="Fetter-Pruneda I."/>
            <person name="McKenzie S.K."/>
            <person name="Li C."/>
            <person name="Hu H."/>
            <person name="Zhang G."/>
            <person name="Kronauer D.J."/>
        </authorList>
    </citation>
    <scope>NUCLEOTIDE SEQUENCE [LARGE SCALE GENOMIC DNA]</scope>
</reference>
<sequence length="64" mass="7241">MCMCNTFICPYADEKRMRVAYSARLCEREYAHKLIVDIAFPPLPSKPSLTATSLIENAKIEMSA</sequence>
<dbReference type="AlphaFoldDB" id="A0A026WVA9"/>
<evidence type="ECO:0000313" key="1">
    <source>
        <dbReference type="EMBL" id="EZA59952.1"/>
    </source>
</evidence>
<dbReference type="EMBL" id="KK107087">
    <property type="protein sequence ID" value="EZA59952.1"/>
    <property type="molecule type" value="Genomic_DNA"/>
</dbReference>
<dbReference type="Proteomes" id="UP000053097">
    <property type="component" value="Unassembled WGS sequence"/>
</dbReference>
<name>A0A026WVA9_OOCBI</name>
<keyword evidence="2" id="KW-1185">Reference proteome</keyword>
<accession>A0A026WVA9</accession>
<organism evidence="1 2">
    <name type="scientific">Ooceraea biroi</name>
    <name type="common">Clonal raider ant</name>
    <name type="synonym">Cerapachys biroi</name>
    <dbReference type="NCBI Taxonomy" id="2015173"/>
    <lineage>
        <taxon>Eukaryota</taxon>
        <taxon>Metazoa</taxon>
        <taxon>Ecdysozoa</taxon>
        <taxon>Arthropoda</taxon>
        <taxon>Hexapoda</taxon>
        <taxon>Insecta</taxon>
        <taxon>Pterygota</taxon>
        <taxon>Neoptera</taxon>
        <taxon>Endopterygota</taxon>
        <taxon>Hymenoptera</taxon>
        <taxon>Apocrita</taxon>
        <taxon>Aculeata</taxon>
        <taxon>Formicoidea</taxon>
        <taxon>Formicidae</taxon>
        <taxon>Dorylinae</taxon>
        <taxon>Ooceraea</taxon>
    </lineage>
</organism>
<protein>
    <submittedName>
        <fullName evidence="1">Uncharacterized protein</fullName>
    </submittedName>
</protein>
<evidence type="ECO:0000313" key="2">
    <source>
        <dbReference type="Proteomes" id="UP000053097"/>
    </source>
</evidence>
<gene>
    <name evidence="1" type="ORF">X777_16155</name>
</gene>